<organism evidence="1">
    <name type="scientific">viral metagenome</name>
    <dbReference type="NCBI Taxonomy" id="1070528"/>
    <lineage>
        <taxon>unclassified sequences</taxon>
        <taxon>metagenomes</taxon>
        <taxon>organismal metagenomes</taxon>
    </lineage>
</organism>
<reference evidence="1" key="1">
    <citation type="journal article" date="2020" name="Nature">
        <title>Giant virus diversity and host interactions through global metagenomics.</title>
        <authorList>
            <person name="Schulz F."/>
            <person name="Roux S."/>
            <person name="Paez-Espino D."/>
            <person name="Jungbluth S."/>
            <person name="Walsh D.A."/>
            <person name="Denef V.J."/>
            <person name="McMahon K.D."/>
            <person name="Konstantinidis K.T."/>
            <person name="Eloe-Fadrosh E.A."/>
            <person name="Kyrpides N.C."/>
            <person name="Woyke T."/>
        </authorList>
    </citation>
    <scope>NUCLEOTIDE SEQUENCE</scope>
    <source>
        <strain evidence="1">GVMAG-M-3300009182-78</strain>
    </source>
</reference>
<dbReference type="EMBL" id="MN739044">
    <property type="protein sequence ID" value="QHS85564.1"/>
    <property type="molecule type" value="Genomic_DNA"/>
</dbReference>
<accession>A0A6C0B191</accession>
<proteinExistence type="predicted"/>
<evidence type="ECO:0000313" key="1">
    <source>
        <dbReference type="EMBL" id="QHS85564.1"/>
    </source>
</evidence>
<sequence>MIRENEYMKLHSYMKPYLQFGSLQVNDKIIRVSDKKEFILTRIEPILMEPILMEPILIESTKIERNKINIEIVYYFESTDKLEEFHGTKGKQGFIKFFNHYSVQYHSVEVS</sequence>
<name>A0A6C0B191_9ZZZZ</name>
<protein>
    <submittedName>
        <fullName evidence="1">Uncharacterized protein</fullName>
    </submittedName>
</protein>
<dbReference type="AlphaFoldDB" id="A0A6C0B191"/>